<dbReference type="InterPro" id="IPR010221">
    <property type="entry name" value="VCBS_dom"/>
</dbReference>
<dbReference type="Proteomes" id="UP000570517">
    <property type="component" value="Unassembled WGS sequence"/>
</dbReference>
<dbReference type="PANTHER" id="PTHR47197">
    <property type="entry name" value="PROTEIN NIRF"/>
    <property type="match status" value="1"/>
</dbReference>
<dbReference type="Pfam" id="PF17963">
    <property type="entry name" value="Big_9"/>
    <property type="match status" value="6"/>
</dbReference>
<dbReference type="InterPro" id="IPR051200">
    <property type="entry name" value="Host-pathogen_enzymatic-act"/>
</dbReference>
<dbReference type="InterPro" id="IPR001680">
    <property type="entry name" value="WD40_rpt"/>
</dbReference>
<feature type="domain" description="YNCE-like beta-propeller" evidence="4">
    <location>
        <begin position="271"/>
        <end position="347"/>
    </location>
</feature>
<organism evidence="5 6">
    <name type="scientific">Mycolicibacterium hippocampi</name>
    <dbReference type="NCBI Taxonomy" id="659824"/>
    <lineage>
        <taxon>Bacteria</taxon>
        <taxon>Bacillati</taxon>
        <taxon>Actinomycetota</taxon>
        <taxon>Actinomycetes</taxon>
        <taxon>Mycobacteriales</taxon>
        <taxon>Mycobacteriaceae</taxon>
        <taxon>Mycolicibacterium</taxon>
    </lineage>
</organism>
<dbReference type="InterPro" id="IPR011964">
    <property type="entry name" value="YVTN_b-propeller_repeat"/>
</dbReference>
<dbReference type="NCBIfam" id="NF012211">
    <property type="entry name" value="tand_rpt_95"/>
    <property type="match status" value="1"/>
</dbReference>
<dbReference type="SMART" id="SM00320">
    <property type="entry name" value="WD40"/>
    <property type="match status" value="5"/>
</dbReference>
<accession>A0A850PMY9</accession>
<dbReference type="RefSeq" id="WP_178360004.1">
    <property type="nucleotide sequence ID" value="NZ_JABFYL010000039.1"/>
</dbReference>
<dbReference type="Gene3D" id="2.130.10.10">
    <property type="entry name" value="YVTN repeat-like/Quinoprotein amine dehydrogenase"/>
    <property type="match status" value="2"/>
</dbReference>
<reference evidence="5 6" key="1">
    <citation type="submission" date="2020-05" db="EMBL/GenBank/DDBJ databases">
        <title>Draft genome sequence of Mycobacterium hippocampi DL, isolated from European seabass, Dicentrarchus labrax, reared in fish farms.</title>
        <authorList>
            <person name="Stathopoulou P."/>
            <person name="Asimakis E."/>
            <person name="Tzokas K."/>
            <person name="Batargias C."/>
            <person name="Tsiamis G."/>
        </authorList>
    </citation>
    <scope>NUCLEOTIDE SEQUENCE [LARGE SCALE GENOMIC DNA]</scope>
    <source>
        <strain evidence="5 6">DL</strain>
    </source>
</reference>
<keyword evidence="1 3" id="KW-0732">Signal</keyword>
<dbReference type="Pfam" id="PF21783">
    <property type="entry name" value="YNCE"/>
    <property type="match status" value="1"/>
</dbReference>
<dbReference type="AlphaFoldDB" id="A0A850PMY9"/>
<feature type="compositionally biased region" description="Low complexity" evidence="2">
    <location>
        <begin position="139"/>
        <end position="153"/>
    </location>
</feature>
<evidence type="ECO:0000259" key="4">
    <source>
        <dbReference type="Pfam" id="PF21783"/>
    </source>
</evidence>
<proteinExistence type="predicted"/>
<dbReference type="InterPro" id="IPR015943">
    <property type="entry name" value="WD40/YVTN_repeat-like_dom_sf"/>
</dbReference>
<dbReference type="NCBIfam" id="TIGR01965">
    <property type="entry name" value="VCBS_repeat"/>
    <property type="match status" value="3"/>
</dbReference>
<evidence type="ECO:0000256" key="2">
    <source>
        <dbReference type="SAM" id="MobiDB-lite"/>
    </source>
</evidence>
<dbReference type="InterPro" id="IPR018391">
    <property type="entry name" value="PQQ_b-propeller_rpt"/>
</dbReference>
<keyword evidence="6" id="KW-1185">Reference proteome</keyword>
<evidence type="ECO:0000313" key="6">
    <source>
        <dbReference type="Proteomes" id="UP000570517"/>
    </source>
</evidence>
<feature type="compositionally biased region" description="Acidic residues" evidence="2">
    <location>
        <begin position="69"/>
        <end position="107"/>
    </location>
</feature>
<gene>
    <name evidence="5" type="ORF">HLY00_1719</name>
</gene>
<protein>
    <submittedName>
        <fullName evidence="5">Putative hemagglutinin/hemolysin-related protein</fullName>
    </submittedName>
</protein>
<evidence type="ECO:0000313" key="5">
    <source>
        <dbReference type="EMBL" id="NVN51731.1"/>
    </source>
</evidence>
<feature type="signal peptide" evidence="3">
    <location>
        <begin position="1"/>
        <end position="32"/>
    </location>
</feature>
<comment type="caution">
    <text evidence="5">The sequence shown here is derived from an EMBL/GenBank/DDBJ whole genome shotgun (WGS) entry which is preliminary data.</text>
</comment>
<sequence>MGYARNVGRIGALAVALGVGLGLGTAPGVALADDTGGAADSSAGESSPSAAATSKRAPAADTKNATDTTDADSDDSGDGTTAGDDEDTDTVDEVAESQEPPQSDDDHDGPRRKRSAALSPEATPQHDDDEPVDAPEPEAPVQNPAPAKAAPAPLEVSAPPAEPAGTASGQAPLVAPSAASAAVALPSVVAPLLGATGGPAEMPVDSPALWVLMAAARRQIGQTDPATLTTPTGGAVTTALLTPEQAAVITRAGDIVVGENPTDVVATDTRAYVADSGSNSISVLDTLNGTVLQTISLKSAPTMLAITPDGDRVYATSAEAGTVSVIDTATFSVIRTINVGDTPTGIAVDPDGTRVYVVNSGDGTVSKISTALNWIVGTVYGVGTGVSSIAISADGSRIYTTSNATGDVSYFSPYSLSAGTISGVTPGSLGLAFNADGSRVFVADPTGSIRIIDSTSRQVIDSIPVAVGVPYDVAVSADGTTLFVARSDDGKLSVYDIATRAELTTIVANPYLIGGPPAIALSSDGAQLYWTDFSSDRIHVISLIAPNVDPIAAAPVVNAPDASGVVTGSVVVVDPDGDPLTHTVSTPGKGSVTVTQSNGVFSFTYTPTAAARHAAAATNAPDGATQDTFTLTVSDGYRGVVTVPVTVVIAPANTSPTATARALSSWFSANVIVTVTGKDADKDALTYTASTTAKGGTVVTNGKGTFTYTPTAAARHAAANSNATEADKQDTFVVTVDDGHGGVTPLTVTVQIKPGNAAPTATARASSSWFSDKVFVTVTSKDTDKDALTYTASATALGGTVVAGTRGRFTYTPTAAARHAAAADDATEDATQDTFDVTVDDGHGGITTVTVTVKVKPVNSAPARASVTDVFTNPNSGLVTGRITTTDADDDELRYDTASVTNKGQVTIDSDGTFAYTPTDDARAAASRRFAPPWDRTDSFRVTIKDGHGGIRTLTVRVDIAPLGHQNQAPTNGNSVASQPQWASGKVTGVVTAIDTERDPLTYTGSGLTSKGSVIVNALGTFVYTPSDAARHRANADDATPADKVDEFTVTVLDGNGGALAVPVTVEIGPSLNRPPTNGSYTAAANLVTGVVIGGATATDANNDPLTFTGSTTTSKGSVVVDTDGGFEYTPTEAARLAAAALGAPLADRQDNFTVFVKDGHGGTLAIPVTVPVVGASAGLGL</sequence>
<dbReference type="PANTHER" id="PTHR47197:SF3">
    <property type="entry name" value="DIHYDRO-HEME D1 DEHYDROGENASE"/>
    <property type="match status" value="1"/>
</dbReference>
<feature type="chain" id="PRO_5032798680" evidence="3">
    <location>
        <begin position="33"/>
        <end position="1182"/>
    </location>
</feature>
<dbReference type="EMBL" id="JABFYL010000039">
    <property type="protein sequence ID" value="NVN51731.1"/>
    <property type="molecule type" value="Genomic_DNA"/>
</dbReference>
<feature type="compositionally biased region" description="Low complexity" evidence="2">
    <location>
        <begin position="26"/>
        <end position="60"/>
    </location>
</feature>
<dbReference type="SUPFAM" id="SSF50974">
    <property type="entry name" value="Nitrous oxide reductase, N-terminal domain"/>
    <property type="match status" value="1"/>
</dbReference>
<name>A0A850PMY9_9MYCO</name>
<evidence type="ECO:0000256" key="3">
    <source>
        <dbReference type="SAM" id="SignalP"/>
    </source>
</evidence>
<dbReference type="InterPro" id="IPR048433">
    <property type="entry name" value="YNCE-like_beta-prop"/>
</dbReference>
<evidence type="ECO:0000256" key="1">
    <source>
        <dbReference type="ARBA" id="ARBA00022729"/>
    </source>
</evidence>
<dbReference type="InterPro" id="IPR011045">
    <property type="entry name" value="N2O_reductase_N"/>
</dbReference>
<dbReference type="SMART" id="SM00564">
    <property type="entry name" value="PQQ"/>
    <property type="match status" value="4"/>
</dbReference>
<feature type="compositionally biased region" description="Acidic residues" evidence="2">
    <location>
        <begin position="127"/>
        <end position="136"/>
    </location>
</feature>
<feature type="region of interest" description="Disordered" evidence="2">
    <location>
        <begin position="24"/>
        <end position="171"/>
    </location>
</feature>
<dbReference type="NCBIfam" id="TIGR02276">
    <property type="entry name" value="beta_rpt_yvtn"/>
    <property type="match status" value="2"/>
</dbReference>